<evidence type="ECO:0000256" key="1">
    <source>
        <dbReference type="ARBA" id="ARBA00010021"/>
    </source>
</evidence>
<dbReference type="SUPFAM" id="SSF143968">
    <property type="entry name" value="UbiD C-terminal domain-like"/>
    <property type="match status" value="1"/>
</dbReference>
<sequence>MNDHPDPLENAAMTSRTAGAAMPRGESDQSCRGILQELDRRGRLLVISEEVDPIHDVSAILSIVDEKAAVRLDCIKGHDMPIFGNILSDLDRVALALDVAKSDIQEKLLSSIASPVPPVFVDDAPVQQQLFQDDILTRLPVPTFFSKETGPYITAGLIVARDPETGLGNASYARIKVLGPNEAMIGIAPNHHLAIMARKAGAKGEPLPFAVVLGAHPAIQLAACFYLGLGDDEMHCAGSLLGEPVRLVRCKSVDLAVPAEAEIVLEGHIHIDEPILEGLVSEYHGMYEDYGSGVRVRFECMTCRSDAMLQVIEPGYHMEHLYLGAVPIAASLKAVIRRSVLNVGEVAVTASGSGRNNVVVQIDAPRPGQARRIMSICWGAISIVKNITIVDSDVDPWDLDAVELAKMTRMRAERDILIVTDLPADRSEPQEDGGVIAKVGYDATMKAGDRREGFDKALPPPASYERMRQLLLRVKPEMLI</sequence>
<comment type="caution">
    <text evidence="6">The sequence shown here is derived from an EMBL/GenBank/DDBJ whole genome shotgun (WGS) entry which is preliminary data.</text>
</comment>
<feature type="domain" description="3-octaprenyl-4-hydroxybenzoate carboxy-lyase-like C-terminal" evidence="5">
    <location>
        <begin position="322"/>
        <end position="443"/>
    </location>
</feature>
<dbReference type="PANTHER" id="PTHR30108">
    <property type="entry name" value="3-OCTAPRENYL-4-HYDROXYBENZOATE CARBOXY-LYASE-RELATED"/>
    <property type="match status" value="1"/>
</dbReference>
<dbReference type="GO" id="GO:0005737">
    <property type="term" value="C:cytoplasm"/>
    <property type="evidence" value="ECO:0007669"/>
    <property type="project" value="TreeGrafter"/>
</dbReference>
<dbReference type="InterPro" id="IPR049383">
    <property type="entry name" value="UbiD-like_N"/>
</dbReference>
<protein>
    <submittedName>
        <fullName evidence="6">Decarboxylase UbiD</fullName>
    </submittedName>
</protein>
<dbReference type="GO" id="GO:0016831">
    <property type="term" value="F:carboxy-lyase activity"/>
    <property type="evidence" value="ECO:0007669"/>
    <property type="project" value="InterPro"/>
</dbReference>
<dbReference type="NCBIfam" id="TIGR00148">
    <property type="entry name" value="UbiD family decarboxylase"/>
    <property type="match status" value="1"/>
</dbReference>
<dbReference type="InterPro" id="IPR049381">
    <property type="entry name" value="UbiD-like_C"/>
</dbReference>
<dbReference type="PANTHER" id="PTHR30108:SF21">
    <property type="entry name" value="4-HYDROXYBENZOATE DECARBOXYLASE"/>
    <property type="match status" value="1"/>
</dbReference>
<evidence type="ECO:0000313" key="6">
    <source>
        <dbReference type="EMBL" id="KZB01612.1"/>
    </source>
</evidence>
<dbReference type="SUPFAM" id="SSF50475">
    <property type="entry name" value="FMN-binding split barrel"/>
    <property type="match status" value="1"/>
</dbReference>
<organism evidence="6">
    <name type="scientific">Rhizobium leguminosarum</name>
    <dbReference type="NCBI Taxonomy" id="384"/>
    <lineage>
        <taxon>Bacteria</taxon>
        <taxon>Pseudomonadati</taxon>
        <taxon>Pseudomonadota</taxon>
        <taxon>Alphaproteobacteria</taxon>
        <taxon>Hyphomicrobiales</taxon>
        <taxon>Rhizobiaceae</taxon>
        <taxon>Rhizobium/Agrobacterium group</taxon>
        <taxon>Rhizobium</taxon>
    </lineage>
</organism>
<dbReference type="AlphaFoldDB" id="A0A154IMF2"/>
<proteinExistence type="inferred from homology"/>
<dbReference type="InterPro" id="IPR048304">
    <property type="entry name" value="UbiD_Rift_dom"/>
</dbReference>
<dbReference type="EMBL" id="LVYU01000079">
    <property type="protein sequence ID" value="KZB01612.1"/>
    <property type="molecule type" value="Genomic_DNA"/>
</dbReference>
<evidence type="ECO:0000256" key="2">
    <source>
        <dbReference type="SAM" id="MobiDB-lite"/>
    </source>
</evidence>
<dbReference type="InterPro" id="IPR002830">
    <property type="entry name" value="UbiD"/>
</dbReference>
<dbReference type="Gene3D" id="3.40.1670.10">
    <property type="entry name" value="UbiD C-terminal domain-like"/>
    <property type="match status" value="1"/>
</dbReference>
<dbReference type="Pfam" id="PF20695">
    <property type="entry name" value="UbiD_N"/>
    <property type="match status" value="1"/>
</dbReference>
<name>A0A154IMF2_RHILE</name>
<dbReference type="Pfam" id="PF20696">
    <property type="entry name" value="UbiD_C"/>
    <property type="match status" value="1"/>
</dbReference>
<accession>A0A154IMF2</accession>
<feature type="region of interest" description="Disordered" evidence="2">
    <location>
        <begin position="1"/>
        <end position="29"/>
    </location>
</feature>
<evidence type="ECO:0000259" key="3">
    <source>
        <dbReference type="Pfam" id="PF01977"/>
    </source>
</evidence>
<feature type="domain" description="3-octaprenyl-4-hydroxybenzoate carboxy-lyase-like Rift-related" evidence="3">
    <location>
        <begin position="122"/>
        <end position="316"/>
    </location>
</feature>
<comment type="similarity">
    <text evidence="1">Belongs to the UbiD family.</text>
</comment>
<evidence type="ECO:0000259" key="5">
    <source>
        <dbReference type="Pfam" id="PF20696"/>
    </source>
</evidence>
<feature type="domain" description="3-octaprenyl-4-hydroxybenzoate carboxy-lyase-like N-terminal" evidence="4">
    <location>
        <begin position="35"/>
        <end position="110"/>
    </location>
</feature>
<dbReference type="RefSeq" id="WP_062941272.1">
    <property type="nucleotide sequence ID" value="NZ_CP171844.1"/>
</dbReference>
<gene>
    <name evidence="6" type="ORF">A4A59_01685</name>
</gene>
<dbReference type="Pfam" id="PF01977">
    <property type="entry name" value="UbiD"/>
    <property type="match status" value="1"/>
</dbReference>
<evidence type="ECO:0000259" key="4">
    <source>
        <dbReference type="Pfam" id="PF20695"/>
    </source>
</evidence>
<reference evidence="6" key="1">
    <citation type="submission" date="2016-03" db="EMBL/GenBank/DDBJ databases">
        <title>Microsymbionts genomes from the relict species Vavilovia formosa.</title>
        <authorList>
            <person name="Chirak E."/>
            <person name="Kimeklis A."/>
            <person name="Kopat V."/>
            <person name="Andronov E."/>
        </authorList>
    </citation>
    <scope>NUCLEOTIDE SEQUENCE [LARGE SCALE GENOMIC DNA]</scope>
    <source>
        <strain evidence="6">Vaf12</strain>
    </source>
</reference>